<organism evidence="4 5">
    <name type="scientific">Lithospermum erythrorhizon</name>
    <name type="common">Purple gromwell</name>
    <name type="synonym">Lithospermum officinale var. erythrorhizon</name>
    <dbReference type="NCBI Taxonomy" id="34254"/>
    <lineage>
        <taxon>Eukaryota</taxon>
        <taxon>Viridiplantae</taxon>
        <taxon>Streptophyta</taxon>
        <taxon>Embryophyta</taxon>
        <taxon>Tracheophyta</taxon>
        <taxon>Spermatophyta</taxon>
        <taxon>Magnoliopsida</taxon>
        <taxon>eudicotyledons</taxon>
        <taxon>Gunneridae</taxon>
        <taxon>Pentapetalae</taxon>
        <taxon>asterids</taxon>
        <taxon>lamiids</taxon>
        <taxon>Boraginales</taxon>
        <taxon>Boraginaceae</taxon>
        <taxon>Boraginoideae</taxon>
        <taxon>Lithospermeae</taxon>
        <taxon>Lithospermum</taxon>
    </lineage>
</organism>
<sequence length="762" mass="83841">MDDNEGRIDPSSPYYLGSGDQHGNLITNVILAKDNYSLWRRNIVIALKARRKFGFVDGTINQPTENRKLLNWETEKPEPLHAFAFPLSCYERSKLSCTHYRQTGHYTSTCFKLHGYPPWWEERRQGKSRPQGAPAGRGRGASSPMLAAAMTVGPPAECSGADSIAALKPDQVRVLMNMIRNQQTESMTGESSSNCWILDTGASHHVTGNRSSLLAAREIRSCPIDLPDGHSAMATLEGRVRLPGGLMLLHVFYVPKFTCNLISVAQLIDDTSCYVQFTNELCLIRDRHSGNPNGAGERSGGLYYYRRIPAAKQCRDSFPISDSRASTAFDLLHCDLWGPNKLPASNGACYFLTIVDDYSRAVWVYLLHAKSDVFTIFRSFMAMITRQFQASVKVVRSDNGTEFKPLLSYFTTHGILFQTSCVGTPQQNGRVERKHRLIVNVANALMFQADLPVRFWGECVLGAVHFINRTPCSLLEGRTPIAVLTGKEPNFAHLRVFGCLCFAHDQRSRANKFAPRSRKCVFVGYPNCQKGWKLYDLSSGEFFVSRDVQFHEGEFPFAPAHSTTGTSSLGLADVPAVYDSDDEWGSVPAEPIAPNIASSTSPDGTGSMPPVEAASRSSAGTDLVPAIGRIEGGSATASPGVEEGDVSSREFGRGLRSKYPSVRLRDFVTHTTVSPSPLSSTTMAPRGTLYPLSHYVNCPNFSLRHRVFLSSVITGVEPRNFTEALSDPGWCEVMAVEIAALEANGTWDMTPLPPHKKALGCK</sequence>
<dbReference type="PANTHER" id="PTHR42648">
    <property type="entry name" value="TRANSPOSASE, PUTATIVE-RELATED"/>
    <property type="match status" value="1"/>
</dbReference>
<dbReference type="InterPro" id="IPR001584">
    <property type="entry name" value="Integrase_cat-core"/>
</dbReference>
<keyword evidence="5" id="KW-1185">Reference proteome</keyword>
<dbReference type="PANTHER" id="PTHR42648:SF31">
    <property type="entry name" value="RNA-DIRECTED DNA POLYMERASE"/>
    <property type="match status" value="1"/>
</dbReference>
<dbReference type="Pfam" id="PF22936">
    <property type="entry name" value="Pol_BBD"/>
    <property type="match status" value="1"/>
</dbReference>
<evidence type="ECO:0000256" key="2">
    <source>
        <dbReference type="SAM" id="MobiDB-lite"/>
    </source>
</evidence>
<comment type="caution">
    <text evidence="4">The sequence shown here is derived from an EMBL/GenBank/DDBJ whole genome shotgun (WGS) entry which is preliminary data.</text>
</comment>
<proteinExistence type="predicted"/>
<dbReference type="GO" id="GO:0008233">
    <property type="term" value="F:peptidase activity"/>
    <property type="evidence" value="ECO:0007669"/>
    <property type="project" value="UniProtKB-KW"/>
</dbReference>
<dbReference type="EMBL" id="BAABME010020864">
    <property type="protein sequence ID" value="GAA0161672.1"/>
    <property type="molecule type" value="Genomic_DNA"/>
</dbReference>
<gene>
    <name evidence="4" type="ORF">LIER_39276</name>
</gene>
<evidence type="ECO:0000313" key="4">
    <source>
        <dbReference type="EMBL" id="GAA0161672.1"/>
    </source>
</evidence>
<dbReference type="AlphaFoldDB" id="A0AAV3QEX4"/>
<keyword evidence="1" id="KW-0378">Hydrolase</keyword>
<dbReference type="InterPro" id="IPR036397">
    <property type="entry name" value="RNaseH_sf"/>
</dbReference>
<feature type="region of interest" description="Disordered" evidence="2">
    <location>
        <begin position="122"/>
        <end position="142"/>
    </location>
</feature>
<dbReference type="Proteomes" id="UP001454036">
    <property type="component" value="Unassembled WGS sequence"/>
</dbReference>
<dbReference type="GO" id="GO:0003676">
    <property type="term" value="F:nucleic acid binding"/>
    <property type="evidence" value="ECO:0007669"/>
    <property type="project" value="InterPro"/>
</dbReference>
<name>A0AAV3QEX4_LITER</name>
<dbReference type="GO" id="GO:0006508">
    <property type="term" value="P:proteolysis"/>
    <property type="evidence" value="ECO:0007669"/>
    <property type="project" value="UniProtKB-KW"/>
</dbReference>
<dbReference type="InterPro" id="IPR012337">
    <property type="entry name" value="RNaseH-like_sf"/>
</dbReference>
<keyword evidence="1" id="KW-0645">Protease</keyword>
<dbReference type="InterPro" id="IPR054722">
    <property type="entry name" value="PolX-like_BBD"/>
</dbReference>
<protein>
    <recommendedName>
        <fullName evidence="3">Integrase catalytic domain-containing protein</fullName>
    </recommendedName>
</protein>
<dbReference type="SUPFAM" id="SSF53098">
    <property type="entry name" value="Ribonuclease H-like"/>
    <property type="match status" value="1"/>
</dbReference>
<accession>A0AAV3QEX4</accession>
<feature type="region of interest" description="Disordered" evidence="2">
    <location>
        <begin position="595"/>
        <end position="619"/>
    </location>
</feature>
<dbReference type="Pfam" id="PF00665">
    <property type="entry name" value="rve"/>
    <property type="match status" value="1"/>
</dbReference>
<dbReference type="Pfam" id="PF14244">
    <property type="entry name" value="Retrotran_gag_3"/>
    <property type="match status" value="1"/>
</dbReference>
<dbReference type="Gene3D" id="3.30.420.10">
    <property type="entry name" value="Ribonuclease H-like superfamily/Ribonuclease H"/>
    <property type="match status" value="1"/>
</dbReference>
<dbReference type="GO" id="GO:0015074">
    <property type="term" value="P:DNA integration"/>
    <property type="evidence" value="ECO:0007669"/>
    <property type="project" value="InterPro"/>
</dbReference>
<feature type="compositionally biased region" description="Low complexity" evidence="2">
    <location>
        <begin position="128"/>
        <end position="142"/>
    </location>
</feature>
<evidence type="ECO:0000259" key="3">
    <source>
        <dbReference type="PROSITE" id="PS50994"/>
    </source>
</evidence>
<dbReference type="InterPro" id="IPR029472">
    <property type="entry name" value="Copia-like_N"/>
</dbReference>
<dbReference type="Pfam" id="PF25597">
    <property type="entry name" value="SH3_retrovirus"/>
    <property type="match status" value="1"/>
</dbReference>
<evidence type="ECO:0000313" key="5">
    <source>
        <dbReference type="Proteomes" id="UP001454036"/>
    </source>
</evidence>
<evidence type="ECO:0000256" key="1">
    <source>
        <dbReference type="ARBA" id="ARBA00022670"/>
    </source>
</evidence>
<feature type="domain" description="Integrase catalytic" evidence="3">
    <location>
        <begin position="315"/>
        <end position="488"/>
    </location>
</feature>
<reference evidence="4 5" key="1">
    <citation type="submission" date="2024-01" db="EMBL/GenBank/DDBJ databases">
        <title>The complete chloroplast genome sequence of Lithospermum erythrorhizon: insights into the phylogenetic relationship among Boraginaceae species and the maternal lineages of purple gromwells.</title>
        <authorList>
            <person name="Okada T."/>
            <person name="Watanabe K."/>
        </authorList>
    </citation>
    <scope>NUCLEOTIDE SEQUENCE [LARGE SCALE GENOMIC DNA]</scope>
</reference>
<dbReference type="InterPro" id="IPR039537">
    <property type="entry name" value="Retrotran_Ty1/copia-like"/>
</dbReference>
<dbReference type="PROSITE" id="PS50994">
    <property type="entry name" value="INTEGRASE"/>
    <property type="match status" value="1"/>
</dbReference>
<dbReference type="InterPro" id="IPR057670">
    <property type="entry name" value="SH3_retrovirus"/>
</dbReference>